<evidence type="ECO:0000313" key="1">
    <source>
        <dbReference type="EMBL" id="CAB3404362.1"/>
    </source>
</evidence>
<sequence length="143" mass="16399">MGAYFSSQPSINVNQTIENLEKIRMEREIAFAQLQEKRRIAYHIAEQREKLNWEACGGGLLILVSAISSIYHKNLFHVVPMFPVAAFLGYKTHYCYGDQLQRINDQVNDILEQNAGNLVPLPPSISDIRRRAKQLKNLVDDEI</sequence>
<name>A0A8S1ESK2_9PELO</name>
<reference evidence="1 2" key="1">
    <citation type="submission" date="2020-04" db="EMBL/GenBank/DDBJ databases">
        <authorList>
            <person name="Laetsch R D."/>
            <person name="Stevens L."/>
            <person name="Kumar S."/>
            <person name="Blaxter L. M."/>
        </authorList>
    </citation>
    <scope>NUCLEOTIDE SEQUENCE [LARGE SCALE GENOMIC DNA]</scope>
</reference>
<keyword evidence="2" id="KW-1185">Reference proteome</keyword>
<evidence type="ECO:0008006" key="3">
    <source>
        <dbReference type="Google" id="ProtNLM"/>
    </source>
</evidence>
<dbReference type="InterPro" id="IPR019319">
    <property type="entry name" value="Plg-R(KT)"/>
</dbReference>
<organism evidence="1 2">
    <name type="scientific">Caenorhabditis bovis</name>
    <dbReference type="NCBI Taxonomy" id="2654633"/>
    <lineage>
        <taxon>Eukaryota</taxon>
        <taxon>Metazoa</taxon>
        <taxon>Ecdysozoa</taxon>
        <taxon>Nematoda</taxon>
        <taxon>Chromadorea</taxon>
        <taxon>Rhabditida</taxon>
        <taxon>Rhabditina</taxon>
        <taxon>Rhabditomorpha</taxon>
        <taxon>Rhabditoidea</taxon>
        <taxon>Rhabditidae</taxon>
        <taxon>Peloderinae</taxon>
        <taxon>Caenorhabditis</taxon>
    </lineage>
</organism>
<evidence type="ECO:0000313" key="2">
    <source>
        <dbReference type="Proteomes" id="UP000494206"/>
    </source>
</evidence>
<dbReference type="PANTHER" id="PTHR13411:SF5">
    <property type="entry name" value="PROTEIN CBR-TAG-281"/>
    <property type="match status" value="1"/>
</dbReference>
<comment type="caution">
    <text evidence="1">The sequence shown here is derived from an EMBL/GenBank/DDBJ whole genome shotgun (WGS) entry which is preliminary data.</text>
</comment>
<dbReference type="GO" id="GO:0005886">
    <property type="term" value="C:plasma membrane"/>
    <property type="evidence" value="ECO:0007669"/>
    <property type="project" value="InterPro"/>
</dbReference>
<dbReference type="AlphaFoldDB" id="A0A8S1ESK2"/>
<gene>
    <name evidence="1" type="ORF">CBOVIS_LOCUS6710</name>
</gene>
<dbReference type="Pfam" id="PF10166">
    <property type="entry name" value="DUF2368"/>
    <property type="match status" value="1"/>
</dbReference>
<dbReference type="OrthoDB" id="10256697at2759"/>
<dbReference type="EMBL" id="CADEPM010000004">
    <property type="protein sequence ID" value="CAB3404362.1"/>
    <property type="molecule type" value="Genomic_DNA"/>
</dbReference>
<protein>
    <recommendedName>
        <fullName evidence="3">Plasminogen receptor (KT)</fullName>
    </recommendedName>
</protein>
<proteinExistence type="predicted"/>
<dbReference type="Proteomes" id="UP000494206">
    <property type="component" value="Unassembled WGS sequence"/>
</dbReference>
<accession>A0A8S1ESK2</accession>
<dbReference type="PANTHER" id="PTHR13411">
    <property type="entry name" value="PLASMINOGEN RECEPTOR (KT)"/>
    <property type="match status" value="1"/>
</dbReference>